<evidence type="ECO:0000259" key="4">
    <source>
        <dbReference type="Pfam" id="PF01494"/>
    </source>
</evidence>
<dbReference type="Proteomes" id="UP000054845">
    <property type="component" value="Unassembled WGS sequence"/>
</dbReference>
<name>A0A0P1BKL9_9BASI</name>
<keyword evidence="2" id="KW-0274">FAD</keyword>
<accession>A0A0P1BKL9</accession>
<keyword evidence="1" id="KW-0285">Flavoprotein</keyword>
<dbReference type="PANTHER" id="PTHR46865">
    <property type="entry name" value="OXIDOREDUCTASE-RELATED"/>
    <property type="match status" value="1"/>
</dbReference>
<dbReference type="Pfam" id="PF01494">
    <property type="entry name" value="FAD_binding_3"/>
    <property type="match status" value="1"/>
</dbReference>
<dbReference type="InterPro" id="IPR036188">
    <property type="entry name" value="FAD/NAD-bd_sf"/>
</dbReference>
<evidence type="ECO:0000256" key="3">
    <source>
        <dbReference type="ARBA" id="ARBA00023002"/>
    </source>
</evidence>
<dbReference type="PRINTS" id="PR00420">
    <property type="entry name" value="RNGMNOXGNASE"/>
</dbReference>
<dbReference type="SUPFAM" id="SSF51905">
    <property type="entry name" value="FAD/NAD(P)-binding domain"/>
    <property type="match status" value="1"/>
</dbReference>
<proteinExistence type="predicted"/>
<dbReference type="STRING" id="401625.A0A0P1BKL9"/>
<feature type="domain" description="FAD-binding" evidence="4">
    <location>
        <begin position="6"/>
        <end position="354"/>
    </location>
</feature>
<dbReference type="PANTHER" id="PTHR46865:SF2">
    <property type="entry name" value="MONOOXYGENASE"/>
    <property type="match status" value="1"/>
</dbReference>
<dbReference type="AlphaFoldDB" id="A0A0P1BKL9"/>
<dbReference type="Gene3D" id="3.50.50.60">
    <property type="entry name" value="FAD/NAD(P)-binding domain"/>
    <property type="match status" value="1"/>
</dbReference>
<evidence type="ECO:0000256" key="2">
    <source>
        <dbReference type="ARBA" id="ARBA00022827"/>
    </source>
</evidence>
<keyword evidence="6" id="KW-1185">Reference proteome</keyword>
<dbReference type="Gene3D" id="3.30.9.10">
    <property type="entry name" value="D-Amino Acid Oxidase, subunit A, domain 2"/>
    <property type="match status" value="1"/>
</dbReference>
<evidence type="ECO:0000313" key="6">
    <source>
        <dbReference type="Proteomes" id="UP000054845"/>
    </source>
</evidence>
<dbReference type="InterPro" id="IPR002938">
    <property type="entry name" value="FAD-bd"/>
</dbReference>
<dbReference type="GO" id="GO:0016491">
    <property type="term" value="F:oxidoreductase activity"/>
    <property type="evidence" value="ECO:0007669"/>
    <property type="project" value="UniProtKB-KW"/>
</dbReference>
<keyword evidence="3" id="KW-0560">Oxidoreductase</keyword>
<protein>
    <recommendedName>
        <fullName evidence="4">FAD-binding domain-containing protein</fullName>
    </recommendedName>
</protein>
<evidence type="ECO:0000313" key="5">
    <source>
        <dbReference type="EMBL" id="CEH17113.1"/>
    </source>
</evidence>
<reference evidence="5 6" key="1">
    <citation type="submission" date="2014-09" db="EMBL/GenBank/DDBJ databases">
        <authorList>
            <person name="Magalhaes I.L.F."/>
            <person name="Oliveira U."/>
            <person name="Santos F.R."/>
            <person name="Vidigal T.H.D.A."/>
            <person name="Brescovit A.D."/>
            <person name="Santos A.J."/>
        </authorList>
    </citation>
    <scope>NUCLEOTIDE SEQUENCE [LARGE SCALE GENOMIC DNA]</scope>
</reference>
<evidence type="ECO:0000256" key="1">
    <source>
        <dbReference type="ARBA" id="ARBA00022630"/>
    </source>
</evidence>
<dbReference type="GO" id="GO:0071949">
    <property type="term" value="F:FAD binding"/>
    <property type="evidence" value="ECO:0007669"/>
    <property type="project" value="InterPro"/>
</dbReference>
<organism evidence="5 6">
    <name type="scientific">Ceraceosorus bombacis</name>
    <dbReference type="NCBI Taxonomy" id="401625"/>
    <lineage>
        <taxon>Eukaryota</taxon>
        <taxon>Fungi</taxon>
        <taxon>Dikarya</taxon>
        <taxon>Basidiomycota</taxon>
        <taxon>Ustilaginomycotina</taxon>
        <taxon>Exobasidiomycetes</taxon>
        <taxon>Ceraceosorales</taxon>
        <taxon>Ceraceosoraceae</taxon>
        <taxon>Ceraceosorus</taxon>
    </lineage>
</organism>
<dbReference type="EMBL" id="CCYA01000254">
    <property type="protein sequence ID" value="CEH17113.1"/>
    <property type="molecule type" value="Genomic_DNA"/>
</dbReference>
<sequence length="422" mass="47441">MSAVRHVLVSGAGIAGPVLAYFLAQAGIRVTVLERAPALLAQGQNIDIKGSAIVIMRKMGLIDELKRYNTLEKGTHFVDDKGRFFARMPVQEGLATSPTQEFEILRGDLAKLLFEATKDHPLIDYRFGIIIEKVLQNDEKLVKVQLSNGETLESDLLVAADGQWSKIRRDNFPQEWLTIIDKNMYGIYFTVPRKPTDTNWWTVYTAKKSRVVSSRPDSHGTYRAFLSLMPSNEQQKNAWQSASRGDRQTQEDLCRKEFGDAGWEAQRFLDAMSDADDLYFQAVQQIRLSKWSKDRIVCVGDSAYAPTPLSGMGTPLAINGAYTLAGELANLKEGAPITTALEEYERKFRPFVAECQDIPSFIPSIMHPYVAWKRSLLWSFVSAFAFCARTPLIINRFGGAKKNDDEDYPLPKYAAFEVTKGD</sequence>
<dbReference type="OrthoDB" id="655030at2759"/>
<dbReference type="InterPro" id="IPR051704">
    <property type="entry name" value="FAD_aromatic-hydroxylase"/>
</dbReference>